<proteinExistence type="predicted"/>
<keyword evidence="4" id="KW-1185">Reference proteome</keyword>
<keyword evidence="1" id="KW-0812">Transmembrane</keyword>
<sequence length="75" mass="8075">MADSAMDAIVKGTSDGVKLLINILVSLINQGLHFLPEFNNQPITLQRILGVIMAPLTFFIGIPYSEILTTGSLMG</sequence>
<evidence type="ECO:0000259" key="2">
    <source>
        <dbReference type="Pfam" id="PF07662"/>
    </source>
</evidence>
<evidence type="ECO:0000313" key="3">
    <source>
        <dbReference type="EMBL" id="KHD07609.2"/>
    </source>
</evidence>
<organism evidence="3 4">
    <name type="scientific">Candidatus Thiomargarita nelsonii</name>
    <dbReference type="NCBI Taxonomy" id="1003181"/>
    <lineage>
        <taxon>Bacteria</taxon>
        <taxon>Pseudomonadati</taxon>
        <taxon>Pseudomonadota</taxon>
        <taxon>Gammaproteobacteria</taxon>
        <taxon>Thiotrichales</taxon>
        <taxon>Thiotrichaceae</taxon>
        <taxon>Thiomargarita</taxon>
    </lineage>
</organism>
<evidence type="ECO:0000313" key="4">
    <source>
        <dbReference type="Proteomes" id="UP000030428"/>
    </source>
</evidence>
<feature type="transmembrane region" description="Helical" evidence="1">
    <location>
        <begin position="48"/>
        <end position="65"/>
    </location>
</feature>
<reference evidence="3 4" key="1">
    <citation type="journal article" date="2016" name="Front. Microbiol.">
        <title>Single-Cell (Meta-)Genomics of a Dimorphic Candidatus Thiomargarita nelsonii Reveals Genomic Plasticity.</title>
        <authorList>
            <person name="Flood B.E."/>
            <person name="Fliss P."/>
            <person name="Jones D.S."/>
            <person name="Dick G.J."/>
            <person name="Jain S."/>
            <person name="Kaster A.K."/>
            <person name="Winkel M."/>
            <person name="Mussmann M."/>
            <person name="Bailey J."/>
        </authorList>
    </citation>
    <scope>NUCLEOTIDE SEQUENCE [LARGE SCALE GENOMIC DNA]</scope>
    <source>
        <strain evidence="3">Hydrate Ridge</strain>
    </source>
</reference>
<gene>
    <name evidence="3" type="ORF">PN36_26980</name>
</gene>
<accession>A0A0A6PBI4</accession>
<keyword evidence="1" id="KW-0472">Membrane</keyword>
<evidence type="ECO:0000256" key="1">
    <source>
        <dbReference type="SAM" id="Phobius"/>
    </source>
</evidence>
<name>A0A0A6PBI4_9GAMM</name>
<comment type="caution">
    <text evidence="3">The sequence shown here is derived from an EMBL/GenBank/DDBJ whole genome shotgun (WGS) entry which is preliminary data.</text>
</comment>
<dbReference type="InterPro" id="IPR011657">
    <property type="entry name" value="CNT_C_dom"/>
</dbReference>
<dbReference type="Proteomes" id="UP000030428">
    <property type="component" value="Unassembled WGS sequence"/>
</dbReference>
<dbReference type="EMBL" id="JSZA02000162">
    <property type="protein sequence ID" value="KHD07609.2"/>
    <property type="molecule type" value="Genomic_DNA"/>
</dbReference>
<keyword evidence="1" id="KW-1133">Transmembrane helix</keyword>
<feature type="domain" description="Concentrative nucleoside transporter C-terminal" evidence="2">
    <location>
        <begin position="3"/>
        <end position="75"/>
    </location>
</feature>
<dbReference type="Pfam" id="PF07662">
    <property type="entry name" value="Nucleos_tra2_C"/>
    <property type="match status" value="1"/>
</dbReference>
<dbReference type="AlphaFoldDB" id="A0A0A6PBI4"/>
<protein>
    <recommendedName>
        <fullName evidence="2">Concentrative nucleoside transporter C-terminal domain-containing protein</fullName>
    </recommendedName>
</protein>